<reference evidence="2" key="1">
    <citation type="journal article" date="2019" name="Int. J. Syst. Evol. Microbiol.">
        <title>The Global Catalogue of Microorganisms (GCM) 10K type strain sequencing project: providing services to taxonomists for standard genome sequencing and annotation.</title>
        <authorList>
            <consortium name="The Broad Institute Genomics Platform"/>
            <consortium name="The Broad Institute Genome Sequencing Center for Infectious Disease"/>
            <person name="Wu L."/>
            <person name="Ma J."/>
        </authorList>
    </citation>
    <scope>NUCLEOTIDE SEQUENCE [LARGE SCALE GENOMIC DNA]</scope>
    <source>
        <strain evidence="2">JCM 17024</strain>
    </source>
</reference>
<comment type="caution">
    <text evidence="1">The sequence shown here is derived from an EMBL/GenBank/DDBJ whole genome shotgun (WGS) entry which is preliminary data.</text>
</comment>
<keyword evidence="2" id="KW-1185">Reference proteome</keyword>
<evidence type="ECO:0000313" key="2">
    <source>
        <dbReference type="Proteomes" id="UP001501591"/>
    </source>
</evidence>
<name>A0ABP7NIX6_9MICO</name>
<protein>
    <recommendedName>
        <fullName evidence="3">HNH endonuclease</fullName>
    </recommendedName>
</protein>
<proteinExistence type="predicted"/>
<accession>A0ABP7NIX6</accession>
<evidence type="ECO:0000313" key="1">
    <source>
        <dbReference type="EMBL" id="GAA3948153.1"/>
    </source>
</evidence>
<sequence>MRAGEFAAKTVRHAFFEREREACFRCRRPLRFEDRGIGWSAHHRIPRGSGGIGAKKGSPYELLISGIANCLILCGSGTTGCHGWVEAHRELARDHGLLILRLGIERSPAGIRVKRLDGTWWLLTSGGLAVECEEGMGR</sequence>
<dbReference type="Proteomes" id="UP001501591">
    <property type="component" value="Unassembled WGS sequence"/>
</dbReference>
<organism evidence="1 2">
    <name type="scientific">Microbacterium soli</name>
    <dbReference type="NCBI Taxonomy" id="446075"/>
    <lineage>
        <taxon>Bacteria</taxon>
        <taxon>Bacillati</taxon>
        <taxon>Actinomycetota</taxon>
        <taxon>Actinomycetes</taxon>
        <taxon>Micrococcales</taxon>
        <taxon>Microbacteriaceae</taxon>
        <taxon>Microbacterium</taxon>
    </lineage>
</organism>
<gene>
    <name evidence="1" type="ORF">GCM10022383_27400</name>
</gene>
<dbReference type="EMBL" id="BAABCP010000002">
    <property type="protein sequence ID" value="GAA3948153.1"/>
    <property type="molecule type" value="Genomic_DNA"/>
</dbReference>
<dbReference type="RefSeq" id="WP_344820267.1">
    <property type="nucleotide sequence ID" value="NZ_BAABCP010000002.1"/>
</dbReference>
<evidence type="ECO:0008006" key="3">
    <source>
        <dbReference type="Google" id="ProtNLM"/>
    </source>
</evidence>